<dbReference type="EMBL" id="CADCWH010000210">
    <property type="protein sequence ID" value="CAA9556535.1"/>
    <property type="molecule type" value="Genomic_DNA"/>
</dbReference>
<accession>A0A6J4UR35</accession>
<gene>
    <name evidence="3" type="ORF">AVDCRST_MAG70-1333</name>
</gene>
<evidence type="ECO:0000256" key="1">
    <source>
        <dbReference type="ARBA" id="ARBA00006817"/>
    </source>
</evidence>
<reference evidence="3" key="1">
    <citation type="submission" date="2020-02" db="EMBL/GenBank/DDBJ databases">
        <authorList>
            <person name="Meier V. D."/>
        </authorList>
    </citation>
    <scope>NUCLEOTIDE SEQUENCE</scope>
    <source>
        <strain evidence="3">AVDCRST_MAG70</strain>
    </source>
</reference>
<evidence type="ECO:0000313" key="3">
    <source>
        <dbReference type="EMBL" id="CAA9556535.1"/>
    </source>
</evidence>
<feature type="domain" description="Activator of Hsp90 ATPase homologue 1/2-like C-terminal" evidence="2">
    <location>
        <begin position="18"/>
        <end position="158"/>
    </location>
</feature>
<dbReference type="SUPFAM" id="SSF55961">
    <property type="entry name" value="Bet v1-like"/>
    <property type="match status" value="1"/>
</dbReference>
<dbReference type="CDD" id="cd08895">
    <property type="entry name" value="SRPBCC_CalC_Aha1-like_2"/>
    <property type="match status" value="1"/>
</dbReference>
<sequence>MAAEDGRGRSRTSRVIGAPRDAVYAAFVDPEAIVKWQAPDAMTATVHAFDGRVGGGYEMSLYYPPSEDVGLGKSGGNEDRYRSRFVELVPPSRIVQTIRFDTDDPRMMGEFTMVVTLEELDGGTEVTVQFEGIPIGISPEDNDAGTRLSLEKLARYVETGPGAGQVDA</sequence>
<dbReference type="Pfam" id="PF08327">
    <property type="entry name" value="AHSA1"/>
    <property type="match status" value="1"/>
</dbReference>
<proteinExistence type="inferred from homology"/>
<protein>
    <recommendedName>
        <fullName evidence="2">Activator of Hsp90 ATPase homologue 1/2-like C-terminal domain-containing protein</fullName>
    </recommendedName>
</protein>
<comment type="similarity">
    <text evidence="1">Belongs to the AHA1 family.</text>
</comment>
<dbReference type="Gene3D" id="3.30.530.20">
    <property type="match status" value="1"/>
</dbReference>
<dbReference type="InterPro" id="IPR013538">
    <property type="entry name" value="ASHA1/2-like_C"/>
</dbReference>
<name>A0A6J4UR35_9BACT</name>
<dbReference type="AlphaFoldDB" id="A0A6J4UR35"/>
<dbReference type="InterPro" id="IPR023393">
    <property type="entry name" value="START-like_dom_sf"/>
</dbReference>
<organism evidence="3">
    <name type="scientific">uncultured Thermomicrobiales bacterium</name>
    <dbReference type="NCBI Taxonomy" id="1645740"/>
    <lineage>
        <taxon>Bacteria</taxon>
        <taxon>Pseudomonadati</taxon>
        <taxon>Thermomicrobiota</taxon>
        <taxon>Thermomicrobia</taxon>
        <taxon>Thermomicrobiales</taxon>
        <taxon>environmental samples</taxon>
    </lineage>
</organism>
<evidence type="ECO:0000259" key="2">
    <source>
        <dbReference type="Pfam" id="PF08327"/>
    </source>
</evidence>